<gene>
    <name evidence="1" type="ORF">E8Q35_15555</name>
</gene>
<name>A0A4S5CDX8_AERVE</name>
<comment type="caution">
    <text evidence="1">The sequence shown here is derived from an EMBL/GenBank/DDBJ whole genome shotgun (WGS) entry which is preliminary data.</text>
</comment>
<organism evidence="1 2">
    <name type="scientific">Aeromonas veronii</name>
    <dbReference type="NCBI Taxonomy" id="654"/>
    <lineage>
        <taxon>Bacteria</taxon>
        <taxon>Pseudomonadati</taxon>
        <taxon>Pseudomonadota</taxon>
        <taxon>Gammaproteobacteria</taxon>
        <taxon>Aeromonadales</taxon>
        <taxon>Aeromonadaceae</taxon>
        <taxon>Aeromonas</taxon>
    </lineage>
</organism>
<proteinExistence type="predicted"/>
<sequence>MKKLSLWLSFFFNTALNSRGISNLIVSRYQININKVAIKMTQAHIELDPTHRDYNNDEDVDIDQVIARSLLKAAGWTGSEAVDGSIFDCDAVYFYCAQTGRASAQFVSHSSLRGAGHEHLVKRQSIPLGKDGFVQIDAACHRELARDLLVQQWASLQKARPCASVEGDRMHVVVRFDKRKKNEIVASVKVFTNNETVLPYWEFIQMVGTNPELKQLRHSVKSKDVFAHQ</sequence>
<reference evidence="1 2" key="1">
    <citation type="submission" date="2019-04" db="EMBL/GenBank/DDBJ databases">
        <title>Comparative genomics of Aeromonas veronii strains pathogenic to fish.</title>
        <authorList>
            <person name="Cascarano M.C."/>
            <person name="Smyrli M."/>
            <person name="Katharios P."/>
        </authorList>
    </citation>
    <scope>NUCLEOTIDE SEQUENCE [LARGE SCALE GENOMIC DNA]</scope>
    <source>
        <strain evidence="1 2">XU1</strain>
    </source>
</reference>
<accession>A0A4S5CDX8</accession>
<evidence type="ECO:0000313" key="1">
    <source>
        <dbReference type="EMBL" id="THJ43719.1"/>
    </source>
</evidence>
<dbReference type="Proteomes" id="UP000309618">
    <property type="component" value="Unassembled WGS sequence"/>
</dbReference>
<dbReference type="AlphaFoldDB" id="A0A4S5CDX8"/>
<evidence type="ECO:0000313" key="2">
    <source>
        <dbReference type="Proteomes" id="UP000309618"/>
    </source>
</evidence>
<dbReference type="EMBL" id="SSUX01000011">
    <property type="protein sequence ID" value="THJ43719.1"/>
    <property type="molecule type" value="Genomic_DNA"/>
</dbReference>
<dbReference type="RefSeq" id="WP_136502158.1">
    <property type="nucleotide sequence ID" value="NZ_SSUX01000011.1"/>
</dbReference>
<protein>
    <submittedName>
        <fullName evidence="1">Uncharacterized protein</fullName>
    </submittedName>
</protein>